<dbReference type="Proteomes" id="UP000199228">
    <property type="component" value="Unassembled WGS sequence"/>
</dbReference>
<dbReference type="OrthoDB" id="1771675at2"/>
<dbReference type="Gene3D" id="2.60.40.10">
    <property type="entry name" value="Immunoglobulins"/>
    <property type="match status" value="1"/>
</dbReference>
<feature type="chain" id="PRO_5039628878" evidence="1">
    <location>
        <begin position="28"/>
        <end position="1293"/>
    </location>
</feature>
<gene>
    <name evidence="3" type="ORF">SAMN02910417_01493</name>
</gene>
<dbReference type="STRING" id="1732.SAMN02910417_01493"/>
<proteinExistence type="predicted"/>
<dbReference type="Gene3D" id="2.160.20.110">
    <property type="match status" value="3"/>
</dbReference>
<keyword evidence="1" id="KW-0732">Signal</keyword>
<evidence type="ECO:0000313" key="4">
    <source>
        <dbReference type="Proteomes" id="UP000199228"/>
    </source>
</evidence>
<evidence type="ECO:0000256" key="1">
    <source>
        <dbReference type="SAM" id="SignalP"/>
    </source>
</evidence>
<organism evidence="3 4">
    <name type="scientific">Eubacterium oxidoreducens</name>
    <dbReference type="NCBI Taxonomy" id="1732"/>
    <lineage>
        <taxon>Bacteria</taxon>
        <taxon>Bacillati</taxon>
        <taxon>Bacillota</taxon>
        <taxon>Clostridia</taxon>
        <taxon>Eubacteriales</taxon>
        <taxon>Eubacteriaceae</taxon>
        <taxon>Eubacterium</taxon>
    </lineage>
</organism>
<dbReference type="PROSITE" id="PS50853">
    <property type="entry name" value="FN3"/>
    <property type="match status" value="1"/>
</dbReference>
<dbReference type="InterPro" id="IPR036116">
    <property type="entry name" value="FN3_sf"/>
</dbReference>
<dbReference type="RefSeq" id="WP_090173737.1">
    <property type="nucleotide sequence ID" value="NZ_FMXR01000010.1"/>
</dbReference>
<sequence length="1293" mass="134238">MMRRKSLSITLACAMILGTLTPISVVAQEDSSRDTSWYNENESAFEIDSAAELAGLDYLVDRGTSFKNCTIALTDNIDLSSVEFEAIGTESNTFKGTFDGNGNTIYGLQIVATDGYEALFANNAGTIKNLTVSGTVTSTGTDSYVAGIAAYNSGTISNVTSQVTVTANTTSFVGGITGINTGTITDTKNVGDVSGTKPVGGIAGENAATIIKSSNIGNITEASGVSSKAGVGGIAGWNGDKEANATAEISDCYSLGTINGGSSSWVGGIAGFNNSKSTINKVYFAGALSYGSTKWCAAIVGQNENLTMNGESLFSLDSIASTSTASDTAQEIAGTAKTSDELKESAATLGENWETDTLAVNDGYPVMKGTIDTSWYTENATSGLIDSAQDLLGLAYLVDNGNDLSGVTVTLSNNLNLAGYNFNPIGGEVSVNEITSVYGFAGTFDGNGKTIKGLSIASEDGYAALFAKLSYTGSIADMTVSGAVASTTAENYVAGIVAYNEGAINSVYNKVSVTAESAFNVGGIAGYNADPTLEGDATETATNKASITNCCSVADITGNKVVGGIAGENHGVINRCYTTGVIDGTNSSSKNGVGGIAGRNGNNNTATYAALINNCYSVASVGRSGQRWVGGITGFNNNLSSITNSYFAGTLTGGSSYAAIAYNDSDTARANCSNNYALSTIESGSAEEADTGIGKTSDELKALASTLGEDWTGDSNAINAGYPVLTWQTVVIAADADDTVAPTVTETEYTPTYTKTFTEGGTYSIEGSKTLITISTTEAVTIEGDADTTYKDINIVSTIAGADITIKNLKTEISKSGTYIMEFTGSDNTLTVQGTNVLDNDQGSSYAGIHVAKDAGLTLMGDGCLYMYKNNGGAAIGGNGELTLESETIAAEGNGAITFEGGNYFLYGTRACNLVGVGSGSTAQSDVITIDGANIYCINAAMGVAFGGNENSAVEMKSGLVNVNVDWGGLAVDGTMTYAGGSVRTYLDKNTVTSYQGWNGAYSAPGVYGNVGLGTTPVNATGDELALYVLDTSQISSSLEDICVKEGTETLYDGGLYAYTYYNADGTATSTASSTMEQWGELNDTNLYLYLTKEAHTLTVDGTKISIIYDDTNGFTRVSDEETDASVTTISMNQCKVSSISNKVYTGKAITPNVKVTYGTKTLTKGTDYTVSYASNKKIGTATVTITGIHNYKGTITKKFKIVPGKAVIKSAKVSKKKVTLKFAALGNDVSYQIKYKKKGSSSWKTVTVSKKSKKITKLTSGKKYVFKVRAYKKIGKTTYYGAWSKNVTKKVK</sequence>
<dbReference type="InterPro" id="IPR003961">
    <property type="entry name" value="FN3_dom"/>
</dbReference>
<dbReference type="CDD" id="cd00063">
    <property type="entry name" value="FN3"/>
    <property type="match status" value="1"/>
</dbReference>
<name>A0A1G6BGP0_EUBOX</name>
<dbReference type="EMBL" id="FMXR01000010">
    <property type="protein sequence ID" value="SDB19797.1"/>
    <property type="molecule type" value="Genomic_DNA"/>
</dbReference>
<feature type="domain" description="Fibronectin type-III" evidence="2">
    <location>
        <begin position="1203"/>
        <end position="1293"/>
    </location>
</feature>
<protein>
    <submittedName>
        <fullName evidence="3">Fibronectin type III domain-containing protein</fullName>
    </submittedName>
</protein>
<dbReference type="InterPro" id="IPR013783">
    <property type="entry name" value="Ig-like_fold"/>
</dbReference>
<evidence type="ECO:0000259" key="2">
    <source>
        <dbReference type="PROSITE" id="PS50853"/>
    </source>
</evidence>
<reference evidence="3 4" key="1">
    <citation type="submission" date="2016-10" db="EMBL/GenBank/DDBJ databases">
        <authorList>
            <person name="de Groot N.N."/>
        </authorList>
    </citation>
    <scope>NUCLEOTIDE SEQUENCE [LARGE SCALE GENOMIC DNA]</scope>
    <source>
        <strain evidence="3 4">DSM 3217</strain>
    </source>
</reference>
<dbReference type="SUPFAM" id="SSF49265">
    <property type="entry name" value="Fibronectin type III"/>
    <property type="match status" value="1"/>
</dbReference>
<accession>A0A1G6BGP0</accession>
<keyword evidence="4" id="KW-1185">Reference proteome</keyword>
<evidence type="ECO:0000313" key="3">
    <source>
        <dbReference type="EMBL" id="SDB19797.1"/>
    </source>
</evidence>
<feature type="signal peptide" evidence="1">
    <location>
        <begin position="1"/>
        <end position="27"/>
    </location>
</feature>